<dbReference type="Gene3D" id="6.10.250.690">
    <property type="match status" value="1"/>
</dbReference>
<name>A0A0F6TR78_9GAMM</name>
<dbReference type="HOGENOM" id="CLU_000445_30_4_6"/>
<dbReference type="SUPFAM" id="SSF52172">
    <property type="entry name" value="CheY-like"/>
    <property type="match status" value="1"/>
</dbReference>
<dbReference type="Proteomes" id="UP000034071">
    <property type="component" value="Chromosome"/>
</dbReference>
<dbReference type="Pfam" id="PF00486">
    <property type="entry name" value="Trans_reg_C"/>
    <property type="match status" value="1"/>
</dbReference>
<dbReference type="GO" id="GO:0000976">
    <property type="term" value="F:transcription cis-regulatory region binding"/>
    <property type="evidence" value="ECO:0007669"/>
    <property type="project" value="TreeGrafter"/>
</dbReference>
<feature type="domain" description="OmpR/PhoB-type" evidence="5">
    <location>
        <begin position="130"/>
        <end position="229"/>
    </location>
</feature>
<protein>
    <submittedName>
        <fullName evidence="6">Uncharacterized protein</fullName>
    </submittedName>
</protein>
<dbReference type="GO" id="GO:0032993">
    <property type="term" value="C:protein-DNA complex"/>
    <property type="evidence" value="ECO:0007669"/>
    <property type="project" value="TreeGrafter"/>
</dbReference>
<dbReference type="STRING" id="914150.TQ33_1662"/>
<feature type="DNA-binding region" description="OmpR/PhoB-type" evidence="3">
    <location>
        <begin position="130"/>
        <end position="229"/>
    </location>
</feature>
<sequence length="234" mass="26483">MNEIIDCNILLIEDDLPLAGLIQEYLDSQGYQITHIAKGLDVHTLPEENSYDLILCDVMLPDIDGFNLSNILEEKFLCPIIFLTALSDDEDQIKGLELGAIDYIVKPVEPNVLLARIRANLRKAQAHVSQDKIVISDLVLDKKNKTVTLDNQLLDLTSQDFELLWIFAQNQGKLLSREFLFLAIIGREYNGLDRTVDARTSRLRSKLESFAIPGLIIRTVWGKGYLFTYTKSAT</sequence>
<feature type="domain" description="Response regulatory" evidence="4">
    <location>
        <begin position="8"/>
        <end position="121"/>
    </location>
</feature>
<evidence type="ECO:0000313" key="7">
    <source>
        <dbReference type="Proteomes" id="UP000034071"/>
    </source>
</evidence>
<dbReference type="AlphaFoldDB" id="A0A0F6TR78"/>
<dbReference type="SMART" id="SM00862">
    <property type="entry name" value="Trans_reg_C"/>
    <property type="match status" value="1"/>
</dbReference>
<dbReference type="InterPro" id="IPR011006">
    <property type="entry name" value="CheY-like_superfamily"/>
</dbReference>
<dbReference type="SMART" id="SM00448">
    <property type="entry name" value="REC"/>
    <property type="match status" value="1"/>
</dbReference>
<dbReference type="KEGG" id="kge:TQ33_1662"/>
<keyword evidence="1 3" id="KW-0238">DNA-binding</keyword>
<dbReference type="PROSITE" id="PS50110">
    <property type="entry name" value="RESPONSE_REGULATORY"/>
    <property type="match status" value="1"/>
</dbReference>
<keyword evidence="2" id="KW-0597">Phosphoprotein</keyword>
<dbReference type="InterPro" id="IPR001789">
    <property type="entry name" value="Sig_transdc_resp-reg_receiver"/>
</dbReference>
<accession>A0A0F6TR78</accession>
<dbReference type="EMBL" id="CP010975">
    <property type="protein sequence ID" value="AKE52604.1"/>
    <property type="molecule type" value="Genomic_DNA"/>
</dbReference>
<dbReference type="PANTHER" id="PTHR48111:SF47">
    <property type="entry name" value="TRANSCRIPTIONAL REGULATORY PROTEIN RSTA"/>
    <property type="match status" value="1"/>
</dbReference>
<dbReference type="GO" id="GO:0005829">
    <property type="term" value="C:cytosol"/>
    <property type="evidence" value="ECO:0007669"/>
    <property type="project" value="TreeGrafter"/>
</dbReference>
<dbReference type="Gene3D" id="3.40.50.2300">
    <property type="match status" value="1"/>
</dbReference>
<dbReference type="CDD" id="cd00383">
    <property type="entry name" value="trans_reg_C"/>
    <property type="match status" value="1"/>
</dbReference>
<dbReference type="GO" id="GO:0000156">
    <property type="term" value="F:phosphorelay response regulator activity"/>
    <property type="evidence" value="ECO:0007669"/>
    <property type="project" value="TreeGrafter"/>
</dbReference>
<evidence type="ECO:0000256" key="3">
    <source>
        <dbReference type="PROSITE-ProRule" id="PRU01091"/>
    </source>
</evidence>
<keyword evidence="7" id="KW-1185">Reference proteome</keyword>
<dbReference type="InterPro" id="IPR001867">
    <property type="entry name" value="OmpR/PhoB-type_DNA-bd"/>
</dbReference>
<dbReference type="Gene3D" id="1.10.10.10">
    <property type="entry name" value="Winged helix-like DNA-binding domain superfamily/Winged helix DNA-binding domain"/>
    <property type="match status" value="1"/>
</dbReference>
<dbReference type="PANTHER" id="PTHR48111">
    <property type="entry name" value="REGULATOR OF RPOS"/>
    <property type="match status" value="1"/>
</dbReference>
<evidence type="ECO:0000256" key="1">
    <source>
        <dbReference type="ARBA" id="ARBA00023125"/>
    </source>
</evidence>
<proteinExistence type="predicted"/>
<dbReference type="InterPro" id="IPR039420">
    <property type="entry name" value="WalR-like"/>
</dbReference>
<gene>
    <name evidence="6" type="ORF">TQ33_1662</name>
</gene>
<organism evidence="6 7">
    <name type="scientific">Kangiella geojedonensis</name>
    <dbReference type="NCBI Taxonomy" id="914150"/>
    <lineage>
        <taxon>Bacteria</taxon>
        <taxon>Pseudomonadati</taxon>
        <taxon>Pseudomonadota</taxon>
        <taxon>Gammaproteobacteria</taxon>
        <taxon>Kangiellales</taxon>
        <taxon>Kangiellaceae</taxon>
        <taxon>Kangiella</taxon>
    </lineage>
</organism>
<evidence type="ECO:0000256" key="2">
    <source>
        <dbReference type="PROSITE-ProRule" id="PRU00169"/>
    </source>
</evidence>
<dbReference type="GO" id="GO:0006355">
    <property type="term" value="P:regulation of DNA-templated transcription"/>
    <property type="evidence" value="ECO:0007669"/>
    <property type="project" value="InterPro"/>
</dbReference>
<dbReference type="InterPro" id="IPR036388">
    <property type="entry name" value="WH-like_DNA-bd_sf"/>
</dbReference>
<dbReference type="Pfam" id="PF00072">
    <property type="entry name" value="Response_reg"/>
    <property type="match status" value="1"/>
</dbReference>
<evidence type="ECO:0000259" key="5">
    <source>
        <dbReference type="PROSITE" id="PS51755"/>
    </source>
</evidence>
<dbReference type="RefSeq" id="WP_046561653.1">
    <property type="nucleotide sequence ID" value="NZ_CP010975.1"/>
</dbReference>
<reference evidence="6 7" key="1">
    <citation type="submission" date="2015-02" db="EMBL/GenBank/DDBJ databases">
        <title>Complete genome sequence of Kangiella geojedonensis strain YCS-5T.</title>
        <authorList>
            <person name="Kim K.M."/>
        </authorList>
    </citation>
    <scope>NUCLEOTIDE SEQUENCE [LARGE SCALE GENOMIC DNA]</scope>
    <source>
        <strain evidence="6 7">YCS-5</strain>
    </source>
</reference>
<evidence type="ECO:0000313" key="6">
    <source>
        <dbReference type="EMBL" id="AKE52604.1"/>
    </source>
</evidence>
<dbReference type="PROSITE" id="PS51755">
    <property type="entry name" value="OMPR_PHOB"/>
    <property type="match status" value="1"/>
</dbReference>
<evidence type="ECO:0000259" key="4">
    <source>
        <dbReference type="PROSITE" id="PS50110"/>
    </source>
</evidence>
<feature type="modified residue" description="4-aspartylphosphate" evidence="2">
    <location>
        <position position="57"/>
    </location>
</feature>